<dbReference type="KEGG" id="wch:wcw_1653"/>
<evidence type="ECO:0000313" key="1">
    <source>
        <dbReference type="EMBL" id="ADI38998.1"/>
    </source>
</evidence>
<proteinExistence type="predicted"/>
<keyword evidence="2" id="KW-1185">Reference proteome</keyword>
<dbReference type="OrthoDB" id="5999510at2"/>
<dbReference type="NCBIfam" id="NF041406">
    <property type="entry name" value="XopAK"/>
    <property type="match status" value="1"/>
</dbReference>
<dbReference type="EMBL" id="CP001928">
    <property type="protein sequence ID" value="ADI38998.1"/>
    <property type="molecule type" value="Genomic_DNA"/>
</dbReference>
<dbReference type="eggNOG" id="ENOG5033I17">
    <property type="taxonomic scope" value="Bacteria"/>
</dbReference>
<dbReference type="RefSeq" id="WP_013182704.1">
    <property type="nucleotide sequence ID" value="NC_014225.1"/>
</dbReference>
<name>D6YSF3_WADCW</name>
<dbReference type="AlphaFoldDB" id="D6YSF3"/>
<accession>D6YSF3</accession>
<dbReference type="Proteomes" id="UP000001505">
    <property type="component" value="Chromosome"/>
</dbReference>
<gene>
    <name evidence="1" type="ordered locus">wcw_1653</name>
</gene>
<dbReference type="HOGENOM" id="CLU_1085663_0_0_0"/>
<reference evidence="1 2" key="1">
    <citation type="journal article" date="2010" name="PLoS ONE">
        <title>The Waddlia genome: a window into chlamydial biology.</title>
        <authorList>
            <person name="Bertelli C."/>
            <person name="Collyn F."/>
            <person name="Croxatto A."/>
            <person name="Ruckert C."/>
            <person name="Polkinghorne A."/>
            <person name="Kebbi-Beghdadi C."/>
            <person name="Goesmann A."/>
            <person name="Vaughan L."/>
            <person name="Greub G."/>
        </authorList>
    </citation>
    <scope>NUCLEOTIDE SEQUENCE [LARGE SCALE GENOMIC DNA]</scope>
    <source>
        <strain evidence="2">ATCC VR-1470 / WSU 86-1044</strain>
    </source>
</reference>
<sequence>MFPLDHAIFSDSDSIDLDFWDLGYTDDLLGRFQGPMEILQTHEQPRNLAEARYDLARKQYSHLYQCRELISGYPDIKDILVVEMDYFEVVSVKEEKYLSTVGLGPCLGICARGWTEEGECFLGLAHLSIQSPRLCLEQLTDKLKGQGCLDHSIQFFVIGGMKSICEEEGSGSLESETEILELSNEFNIQGVLFNLVEREGEPFLSVIISETCVYYTRDQSFAEKHYRISDTKLIGCSSSDDEMSFESCSSSSKCSC</sequence>
<organism evidence="1 2">
    <name type="scientific">Waddlia chondrophila (strain ATCC VR-1470 / WSU 86-1044)</name>
    <dbReference type="NCBI Taxonomy" id="716544"/>
    <lineage>
        <taxon>Bacteria</taxon>
        <taxon>Pseudomonadati</taxon>
        <taxon>Chlamydiota</taxon>
        <taxon>Chlamydiia</taxon>
        <taxon>Parachlamydiales</taxon>
        <taxon>Waddliaceae</taxon>
        <taxon>Waddlia</taxon>
    </lineage>
</organism>
<protein>
    <submittedName>
        <fullName evidence="1">Uncharacterized protein</fullName>
    </submittedName>
</protein>
<evidence type="ECO:0000313" key="2">
    <source>
        <dbReference type="Proteomes" id="UP000001505"/>
    </source>
</evidence>